<comment type="function">
    <text evidence="10">Involved in pre-60S ribosomal particles maturation by promoting the nuclear export of the 60S ribosome.</text>
</comment>
<dbReference type="SUPFAM" id="SSF46589">
    <property type="entry name" value="tRNA-binding arm"/>
    <property type="match status" value="1"/>
</dbReference>
<dbReference type="EMBL" id="CABPRJ010000020">
    <property type="protein sequence ID" value="VVC25768.1"/>
    <property type="molecule type" value="Genomic_DNA"/>
</dbReference>
<evidence type="ECO:0000256" key="9">
    <source>
        <dbReference type="ARBA" id="ARBA00038064"/>
    </source>
</evidence>
<comment type="similarity">
    <text evidence="9">Belongs to the ZNF593/BUD20 C2H2-type zinc-finger protein family.</text>
</comment>
<dbReference type="AlphaFoldDB" id="A0A5E4M3P9"/>
<keyword evidence="15" id="KW-1185">Reference proteome</keyword>
<dbReference type="InterPro" id="IPR010978">
    <property type="entry name" value="tRNA-bd_arm"/>
</dbReference>
<comment type="subcellular location">
    <subcellularLocation>
        <location evidence="2">Cytoplasm</location>
    </subcellularLocation>
    <subcellularLocation>
        <location evidence="1">Nucleus</location>
    </subcellularLocation>
</comment>
<dbReference type="PROSITE" id="PS00028">
    <property type="entry name" value="ZINC_FINGER_C2H2_1"/>
    <property type="match status" value="1"/>
</dbReference>
<evidence type="ECO:0000256" key="12">
    <source>
        <dbReference type="ARBA" id="ARBA00068297"/>
    </source>
</evidence>
<keyword evidence="3" id="KW-0963">Cytoplasm</keyword>
<keyword evidence="5" id="KW-0479">Metal-binding</keyword>
<dbReference type="GO" id="GO:0043021">
    <property type="term" value="F:ribonucleoprotein complex binding"/>
    <property type="evidence" value="ECO:0007669"/>
    <property type="project" value="UniProtKB-ARBA"/>
</dbReference>
<dbReference type="Pfam" id="PF12171">
    <property type="entry name" value="zf-C2H2_jaz"/>
    <property type="match status" value="1"/>
</dbReference>
<dbReference type="InterPro" id="IPR036236">
    <property type="entry name" value="Znf_C2H2_sf"/>
</dbReference>
<dbReference type="Gene3D" id="1.10.287.40">
    <property type="entry name" value="Serine-tRNA synthetase, tRNA binding domain"/>
    <property type="match status" value="1"/>
</dbReference>
<dbReference type="SMART" id="SM00451">
    <property type="entry name" value="ZnF_U1"/>
    <property type="match status" value="1"/>
</dbReference>
<dbReference type="Gene3D" id="3.30.160.60">
    <property type="entry name" value="Classic Zinc Finger"/>
    <property type="match status" value="1"/>
</dbReference>
<dbReference type="FunFam" id="3.30.160.60:FF:000299">
    <property type="entry name" value="Zinc finger protein 593"/>
    <property type="match status" value="1"/>
</dbReference>
<dbReference type="InterPro" id="IPR042103">
    <property type="entry name" value="SerRS_1_N_sf"/>
</dbReference>
<keyword evidence="7" id="KW-0862">Zinc</keyword>
<dbReference type="GO" id="GO:0004828">
    <property type="term" value="F:serine-tRNA ligase activity"/>
    <property type="evidence" value="ECO:0007669"/>
    <property type="project" value="InterPro"/>
</dbReference>
<evidence type="ECO:0000256" key="3">
    <source>
        <dbReference type="ARBA" id="ARBA00022490"/>
    </source>
</evidence>
<evidence type="ECO:0000256" key="5">
    <source>
        <dbReference type="ARBA" id="ARBA00022723"/>
    </source>
</evidence>
<comment type="subunit">
    <text evidence="11">Associates with pre-60S ribosomal particles; released from the pre-60S particle very early in the cytoplasm.</text>
</comment>
<evidence type="ECO:0000256" key="10">
    <source>
        <dbReference type="ARBA" id="ARBA00057732"/>
    </source>
</evidence>
<dbReference type="OrthoDB" id="24683at2759"/>
<gene>
    <name evidence="14" type="ORF">CINCED_3A002340</name>
</gene>
<dbReference type="GO" id="GO:0003676">
    <property type="term" value="F:nucleic acid binding"/>
    <property type="evidence" value="ECO:0007669"/>
    <property type="project" value="InterPro"/>
</dbReference>
<name>A0A5E4M3P9_9HEMI</name>
<proteinExistence type="inferred from homology"/>
<dbReference type="SUPFAM" id="SSF57667">
    <property type="entry name" value="beta-beta-alpha zinc fingers"/>
    <property type="match status" value="1"/>
</dbReference>
<evidence type="ECO:0000256" key="11">
    <source>
        <dbReference type="ARBA" id="ARBA00065398"/>
    </source>
</evidence>
<keyword evidence="8" id="KW-0539">Nucleus</keyword>
<dbReference type="GO" id="GO:0006434">
    <property type="term" value="P:seryl-tRNA aminoacylation"/>
    <property type="evidence" value="ECO:0007669"/>
    <property type="project" value="InterPro"/>
</dbReference>
<dbReference type="InterPro" id="IPR013087">
    <property type="entry name" value="Znf_C2H2_type"/>
</dbReference>
<accession>A0A5E4M3P9</accession>
<dbReference type="GO" id="GO:0005524">
    <property type="term" value="F:ATP binding"/>
    <property type="evidence" value="ECO:0007669"/>
    <property type="project" value="InterPro"/>
</dbReference>
<dbReference type="InterPro" id="IPR002317">
    <property type="entry name" value="Ser-tRNA-ligase_type_1"/>
</dbReference>
<evidence type="ECO:0000256" key="8">
    <source>
        <dbReference type="ARBA" id="ARBA00023242"/>
    </source>
</evidence>
<organism evidence="14 15">
    <name type="scientific">Cinara cedri</name>
    <dbReference type="NCBI Taxonomy" id="506608"/>
    <lineage>
        <taxon>Eukaryota</taxon>
        <taxon>Metazoa</taxon>
        <taxon>Ecdysozoa</taxon>
        <taxon>Arthropoda</taxon>
        <taxon>Hexapoda</taxon>
        <taxon>Insecta</taxon>
        <taxon>Pterygota</taxon>
        <taxon>Neoptera</taxon>
        <taxon>Paraneoptera</taxon>
        <taxon>Hemiptera</taxon>
        <taxon>Sternorrhyncha</taxon>
        <taxon>Aphidomorpha</taxon>
        <taxon>Aphidoidea</taxon>
        <taxon>Aphididae</taxon>
        <taxon>Lachninae</taxon>
        <taxon>Cinara</taxon>
    </lineage>
</organism>
<reference evidence="14 15" key="1">
    <citation type="submission" date="2019-08" db="EMBL/GenBank/DDBJ databases">
        <authorList>
            <person name="Alioto T."/>
            <person name="Alioto T."/>
            <person name="Gomez Garrido J."/>
        </authorList>
    </citation>
    <scope>NUCLEOTIDE SEQUENCE [LARGE SCALE GENOMIC DNA]</scope>
</reference>
<feature type="domain" description="C2H2-type" evidence="13">
    <location>
        <begin position="62"/>
        <end position="84"/>
    </location>
</feature>
<evidence type="ECO:0000256" key="2">
    <source>
        <dbReference type="ARBA" id="ARBA00004496"/>
    </source>
</evidence>
<dbReference type="GO" id="GO:0042254">
    <property type="term" value="P:ribosome biogenesis"/>
    <property type="evidence" value="ECO:0007669"/>
    <property type="project" value="UniProtKB-KW"/>
</dbReference>
<dbReference type="Proteomes" id="UP000325440">
    <property type="component" value="Unassembled WGS sequence"/>
</dbReference>
<dbReference type="GO" id="GO:0008270">
    <property type="term" value="F:zinc ion binding"/>
    <property type="evidence" value="ECO:0007669"/>
    <property type="project" value="UniProtKB-KW"/>
</dbReference>
<dbReference type="InterPro" id="IPR003604">
    <property type="entry name" value="Matrin/U1-like-C_Znf_C2H2"/>
</dbReference>
<evidence type="ECO:0000256" key="4">
    <source>
        <dbReference type="ARBA" id="ARBA00022517"/>
    </source>
</evidence>
<evidence type="ECO:0000256" key="1">
    <source>
        <dbReference type="ARBA" id="ARBA00004123"/>
    </source>
</evidence>
<protein>
    <recommendedName>
        <fullName evidence="12">Zinc finger protein 593 homolog</fullName>
    </recommendedName>
</protein>
<dbReference type="GO" id="GO:0005634">
    <property type="term" value="C:nucleus"/>
    <property type="evidence" value="ECO:0007669"/>
    <property type="project" value="UniProtKB-SubCell"/>
</dbReference>
<sequence>MPGPQRKKKHHVGDTFYKRNYKTKYRARDIDEVDKDLKKENADRLLKQVLDFDKPGEGQHYCIHCARYFLSAQVLQDHFRTKLHKKRIKELKLEPYSIEESERAAGFGSYIEPKARIIITQPINITKKYSTSKLYIPYNETSYNYVVVEPYIDLENRLKNIQTLKDNITLRGLSIDLDKIFNNWSEFINVKEKLINLNTEKQNIALQLKRSKMDNDEIIRLKECQSKVITQLRLIRDQITTLEKEVVIPSLGIPNTLHPDCPLSESKILFHYDSKNKYNNKHGIGHVEIGTALDCIDYTNSVIVYLKNEASIFEQAIMSYASETLEQLNFVPFCNSDIIKSVIVEGCGGDINNADQTFILSGKKLHLTGGASLQSFCAFLTKQSVGGIKLPLKLFTTGRSYKPSNNNNGLFSAVQTNAVEFIVGSMDEYKAKEQFDEMLAIYKHLYTDIGLDYRIVYSPVYALENWESLRAYVELYSVSLRDYIPVASLSLTGDFISKRLRMYWSNKEKHNFLHLINGKIVDTNVLLGCLLEQNIKEFTVPKCLKNYMIL</sequence>
<keyword evidence="6" id="KW-0863">Zinc-finger</keyword>
<evidence type="ECO:0000313" key="15">
    <source>
        <dbReference type="Proteomes" id="UP000325440"/>
    </source>
</evidence>
<evidence type="ECO:0000256" key="6">
    <source>
        <dbReference type="ARBA" id="ARBA00022771"/>
    </source>
</evidence>
<dbReference type="InterPro" id="IPR022755">
    <property type="entry name" value="Znf_C2H2_jaz"/>
</dbReference>
<dbReference type="Gene3D" id="3.30.930.10">
    <property type="entry name" value="Bira Bifunctional Protein, Domain 2"/>
    <property type="match status" value="1"/>
</dbReference>
<evidence type="ECO:0000313" key="14">
    <source>
        <dbReference type="EMBL" id="VVC25768.1"/>
    </source>
</evidence>
<dbReference type="PANTHER" id="PTHR11778">
    <property type="entry name" value="SERYL-TRNA SYNTHETASE"/>
    <property type="match status" value="1"/>
</dbReference>
<dbReference type="SUPFAM" id="SSF55681">
    <property type="entry name" value="Class II aaRS and biotin synthetases"/>
    <property type="match status" value="1"/>
</dbReference>
<evidence type="ECO:0000256" key="7">
    <source>
        <dbReference type="ARBA" id="ARBA00022833"/>
    </source>
</evidence>
<dbReference type="InterPro" id="IPR045864">
    <property type="entry name" value="aa-tRNA-synth_II/BPL/LPL"/>
</dbReference>
<keyword evidence="4" id="KW-0690">Ribosome biogenesis</keyword>
<evidence type="ECO:0000259" key="13">
    <source>
        <dbReference type="PROSITE" id="PS00028"/>
    </source>
</evidence>
<dbReference type="GO" id="GO:0005737">
    <property type="term" value="C:cytoplasm"/>
    <property type="evidence" value="ECO:0007669"/>
    <property type="project" value="UniProtKB-SubCell"/>
</dbReference>